<proteinExistence type="predicted"/>
<evidence type="ECO:0000313" key="2">
    <source>
        <dbReference type="Proteomes" id="UP001162501"/>
    </source>
</evidence>
<gene>
    <name evidence="1" type="ORF">MRATA1EN3_LOCUS7858</name>
</gene>
<organism evidence="1 2">
    <name type="scientific">Rangifer tarandus platyrhynchus</name>
    <name type="common">Svalbard reindeer</name>
    <dbReference type="NCBI Taxonomy" id="3082113"/>
    <lineage>
        <taxon>Eukaryota</taxon>
        <taxon>Metazoa</taxon>
        <taxon>Chordata</taxon>
        <taxon>Craniata</taxon>
        <taxon>Vertebrata</taxon>
        <taxon>Euteleostomi</taxon>
        <taxon>Mammalia</taxon>
        <taxon>Eutheria</taxon>
        <taxon>Laurasiatheria</taxon>
        <taxon>Artiodactyla</taxon>
        <taxon>Ruminantia</taxon>
        <taxon>Pecora</taxon>
        <taxon>Cervidae</taxon>
        <taxon>Odocoileinae</taxon>
        <taxon>Rangifer</taxon>
    </lineage>
</organism>
<sequence length="148" mass="15357">MEGKGKRQATAGGPLLQQLRVAGGRCGGHTGFLPSPDHSCPPPLPSWPRLRKAQEACVSQSSQRAADSSFGLCPGPVLKRSPFRAHRRLQSFCGSLCGPRLCPASRYGAVSGLNRPHAGTVPWPASATAGKASLFSGVGLAAAISRED</sequence>
<accession>A0ACB0E7L4</accession>
<name>A0ACB0E7L4_RANTA</name>
<dbReference type="EMBL" id="OX596100">
    <property type="protein sequence ID" value="CAI9696645.1"/>
    <property type="molecule type" value="Genomic_DNA"/>
</dbReference>
<protein>
    <submittedName>
        <fullName evidence="1">Uncharacterized protein</fullName>
    </submittedName>
</protein>
<reference evidence="1" key="1">
    <citation type="submission" date="2023-05" db="EMBL/GenBank/DDBJ databases">
        <authorList>
            <consortium name="ELIXIR-Norway"/>
        </authorList>
    </citation>
    <scope>NUCLEOTIDE SEQUENCE</scope>
</reference>
<dbReference type="Proteomes" id="UP001162501">
    <property type="component" value="Chromosome 16"/>
</dbReference>
<evidence type="ECO:0000313" key="1">
    <source>
        <dbReference type="EMBL" id="CAI9696645.1"/>
    </source>
</evidence>